<evidence type="ECO:0000256" key="2">
    <source>
        <dbReference type="ARBA" id="ARBA00022737"/>
    </source>
</evidence>
<dbReference type="PROSITE" id="PS50097">
    <property type="entry name" value="BTB"/>
    <property type="match status" value="1"/>
</dbReference>
<dbReference type="InParanoid" id="A0A6P7HNN8"/>
<dbReference type="RefSeq" id="XP_028253566.1">
    <property type="nucleotide sequence ID" value="XM_028397765.1"/>
</dbReference>
<dbReference type="CDD" id="cd18450">
    <property type="entry name" value="BACK_KLHL10"/>
    <property type="match status" value="1"/>
</dbReference>
<dbReference type="Pfam" id="PF07707">
    <property type="entry name" value="BACK"/>
    <property type="match status" value="1"/>
</dbReference>
<keyword evidence="4" id="KW-1185">Reference proteome</keyword>
<dbReference type="PANTHER" id="PTHR24412">
    <property type="entry name" value="KELCH PROTEIN"/>
    <property type="match status" value="1"/>
</dbReference>
<dbReference type="PRINTS" id="PR00501">
    <property type="entry name" value="KELCHREPEAT"/>
</dbReference>
<evidence type="ECO:0000259" key="3">
    <source>
        <dbReference type="PROSITE" id="PS50097"/>
    </source>
</evidence>
<sequence length="554" mass="62967">MTQRDRELDYKDLLDQELFCDAVIRVEEVDFNIHKVILANCTSYFRNLFTVWSEPDEKVYSIPVISSDMMKLIIEFAYTGSVNVTESNALRVFMAADYLCFEDLVQICCNFFEKLLCPHNCIGIWQFTKNYHLPELQLKAFHYVLSHFEQVVFGEEFLQLSAQDVSDIISSDNLNVRQEAAVFEAIVRWITHEPQEREGYAYLLMPKVRLSMMPTEYIQSHVLSNQLMTDNLMYQAMVSEVIECKDRILGRPRLPSAILLAIGGLNSSMDLTNVIEAFDVRANCWMNITNLSERPRAYHGAAYLGGYVYCVGGFAQVFIATNSVRRFDLSTRTWQEVAPMHYRRRSVCVTVLNGCIYAMGGYDGHTRLSSAEFYQPETNQWLEIAPMHDQRSKASCTAFNGKIYICGGYDGNECLQTAECYNPETNQWTLISPMSSRRSGLGVIAYNNHVYAVGGSDGTAELQTAEVYNPHTNTWRSVSSMMTPRCSFGIEVVEDRLFVVGGFCDNTISNVEYYDSETNEWSQAWGMDVGRGALSCCVLSGLPNMADYTIPREN</sequence>
<dbReference type="SMART" id="SM00875">
    <property type="entry name" value="BACK"/>
    <property type="match status" value="1"/>
</dbReference>
<evidence type="ECO:0000313" key="4">
    <source>
        <dbReference type="Proteomes" id="UP000515145"/>
    </source>
</evidence>
<accession>A0A6P7HNN8</accession>
<dbReference type="PIRSF" id="PIRSF037037">
    <property type="entry name" value="Kelch-like_protein_gigaxonin"/>
    <property type="match status" value="1"/>
</dbReference>
<dbReference type="PANTHER" id="PTHR24412:SF172">
    <property type="entry name" value="KELCH-LIKE PROTEIN 10"/>
    <property type="match status" value="1"/>
</dbReference>
<dbReference type="Gene3D" id="1.25.40.420">
    <property type="match status" value="1"/>
</dbReference>
<dbReference type="InterPro" id="IPR011705">
    <property type="entry name" value="BACK"/>
</dbReference>
<gene>
    <name evidence="5" type="primary">LOC114428954</name>
</gene>
<dbReference type="Gene3D" id="3.30.710.10">
    <property type="entry name" value="Potassium Channel Kv1.1, Chain A"/>
    <property type="match status" value="1"/>
</dbReference>
<protein>
    <submittedName>
        <fullName evidence="5">Kelch-like protein 10</fullName>
    </submittedName>
</protein>
<evidence type="ECO:0000313" key="5">
    <source>
        <dbReference type="RefSeq" id="XP_028253566.1"/>
    </source>
</evidence>
<keyword evidence="1" id="KW-0880">Kelch repeat</keyword>
<dbReference type="FunFam" id="1.25.40.420:FF:000001">
    <property type="entry name" value="Kelch-like family member 12"/>
    <property type="match status" value="1"/>
</dbReference>
<dbReference type="InterPro" id="IPR017096">
    <property type="entry name" value="BTB-kelch_protein"/>
</dbReference>
<proteinExistence type="predicted"/>
<dbReference type="InterPro" id="IPR006652">
    <property type="entry name" value="Kelch_1"/>
</dbReference>
<feature type="domain" description="BTB" evidence="3">
    <location>
        <begin position="20"/>
        <end position="86"/>
    </location>
</feature>
<dbReference type="GeneID" id="114428954"/>
<dbReference type="Pfam" id="PF01344">
    <property type="entry name" value="Kelch_1"/>
    <property type="match status" value="2"/>
</dbReference>
<reference evidence="5" key="1">
    <citation type="submission" date="2025-08" db="UniProtKB">
        <authorList>
            <consortium name="RefSeq"/>
        </authorList>
    </citation>
    <scope>IDENTIFICATION</scope>
</reference>
<dbReference type="Gene3D" id="2.120.10.80">
    <property type="entry name" value="Kelch-type beta propeller"/>
    <property type="match status" value="2"/>
</dbReference>
<dbReference type="SMART" id="SM00225">
    <property type="entry name" value="BTB"/>
    <property type="match status" value="1"/>
</dbReference>
<dbReference type="SUPFAM" id="SSF117281">
    <property type="entry name" value="Kelch motif"/>
    <property type="match status" value="1"/>
</dbReference>
<evidence type="ECO:0000256" key="1">
    <source>
        <dbReference type="ARBA" id="ARBA00022441"/>
    </source>
</evidence>
<name>A0A6P7HNN8_9TELE</name>
<dbReference type="InterPro" id="IPR015915">
    <property type="entry name" value="Kelch-typ_b-propeller"/>
</dbReference>
<dbReference type="OrthoDB" id="191037at2759"/>
<dbReference type="SMART" id="SM00612">
    <property type="entry name" value="Kelch"/>
    <property type="match status" value="6"/>
</dbReference>
<dbReference type="InterPro" id="IPR011333">
    <property type="entry name" value="SKP1/BTB/POZ_sf"/>
</dbReference>
<keyword evidence="2" id="KW-0677">Repeat</keyword>
<dbReference type="AlphaFoldDB" id="A0A6P7HNN8"/>
<dbReference type="Pfam" id="PF24681">
    <property type="entry name" value="Kelch_KLHDC2_KLHL20_DRC7"/>
    <property type="match status" value="1"/>
</dbReference>
<dbReference type="SUPFAM" id="SSF54695">
    <property type="entry name" value="POZ domain"/>
    <property type="match status" value="1"/>
</dbReference>
<dbReference type="Proteomes" id="UP000515145">
    <property type="component" value="Chromosome 24"/>
</dbReference>
<dbReference type="Pfam" id="PF00651">
    <property type="entry name" value="BTB"/>
    <property type="match status" value="1"/>
</dbReference>
<organism evidence="4 5">
    <name type="scientific">Parambassis ranga</name>
    <name type="common">Indian glassy fish</name>
    <dbReference type="NCBI Taxonomy" id="210632"/>
    <lineage>
        <taxon>Eukaryota</taxon>
        <taxon>Metazoa</taxon>
        <taxon>Chordata</taxon>
        <taxon>Craniata</taxon>
        <taxon>Vertebrata</taxon>
        <taxon>Euteleostomi</taxon>
        <taxon>Actinopterygii</taxon>
        <taxon>Neopterygii</taxon>
        <taxon>Teleostei</taxon>
        <taxon>Neoteleostei</taxon>
        <taxon>Acanthomorphata</taxon>
        <taxon>Ovalentaria</taxon>
        <taxon>Ambassidae</taxon>
        <taxon>Parambassis</taxon>
    </lineage>
</organism>
<dbReference type="InterPro" id="IPR000210">
    <property type="entry name" value="BTB/POZ_dom"/>
</dbReference>